<dbReference type="GO" id="GO:0006271">
    <property type="term" value="P:DNA strand elongation involved in DNA replication"/>
    <property type="evidence" value="ECO:0007669"/>
    <property type="project" value="TreeGrafter"/>
</dbReference>
<dbReference type="Gene3D" id="3.10.150.10">
    <property type="entry name" value="DNA Polymerase III, subunit A, domain 2"/>
    <property type="match status" value="1"/>
</dbReference>
<comment type="function">
    <text evidence="10">Confers DNA tethering and processivity to DNA polymerases and other proteins. Acts as a clamp, forming a ring around DNA (a reaction catalyzed by the clamp-loading complex) which diffuses in an ATP-independent manner freely and bidirectionally along dsDNA. Initially characterized for its ability to contact the catalytic subunit of DNA polymerase III (Pol III), a complex, multichain enzyme responsible for most of the replicative synthesis in bacteria; Pol III exhibits 3'-5' exonuclease proofreading activity. The beta chain is required for initiation of replication as well as for processivity of DNA replication.</text>
</comment>
<feature type="domain" description="DNA polymerase III beta sliding clamp central" evidence="12">
    <location>
        <begin position="129"/>
        <end position="245"/>
    </location>
</feature>
<evidence type="ECO:0000256" key="3">
    <source>
        <dbReference type="ARBA" id="ARBA00021035"/>
    </source>
</evidence>
<dbReference type="NCBIfam" id="TIGR00663">
    <property type="entry name" value="dnan"/>
    <property type="match status" value="1"/>
</dbReference>
<protein>
    <recommendedName>
        <fullName evidence="3 10">Beta sliding clamp</fullName>
    </recommendedName>
</protein>
<dbReference type="GO" id="GO:0005737">
    <property type="term" value="C:cytoplasm"/>
    <property type="evidence" value="ECO:0007669"/>
    <property type="project" value="UniProtKB-SubCell"/>
</dbReference>
<evidence type="ECO:0000256" key="1">
    <source>
        <dbReference type="ARBA" id="ARBA00004496"/>
    </source>
</evidence>
<sequence length="368" mass="40901">MKLQCQRDGLLLACQLVGVAVAGRTPLAILSNIKAIADNDRLILMATDREIGIRYVLQGVQIDLGGEAIFPFNRLVSILREASSDNIQIEADANRMMVTVGSSEYEMATENPAEFPDIPTFETPQSHELTAGVLRQMIRQTVFAAAKESTKYAMTGVLWEVDEDKARLVATDSKRLALIEGPAVVHGTVEKSGHTHLVPTKAMSLLEKNLNDADERVQVCLRPNEVLFQTEKATIYSRLVEGRFPPYKDIIPKKMNAKIPLPAQEFLAAVKQAAIMTEEESKRVRFEFEPGKLKLFAQGNATGRSKVELPLEFDGPALEINFDPSLLVEMLRVLEPEQEQIALELVDSTRPAVFRCGPHYLYLVMPLS</sequence>
<keyword evidence="6 10" id="KW-0548">Nucleotidyltransferase</keyword>
<dbReference type="InParanoid" id="A0A6C2YGM6"/>
<dbReference type="PIRSF" id="PIRSF000804">
    <property type="entry name" value="DNA_pol_III_b"/>
    <property type="match status" value="1"/>
</dbReference>
<dbReference type="Pfam" id="PF00712">
    <property type="entry name" value="DNA_pol3_beta"/>
    <property type="match status" value="1"/>
</dbReference>
<dbReference type="FunCoup" id="A0A6C2YGM6">
    <property type="interactions" value="338"/>
</dbReference>
<dbReference type="SUPFAM" id="SSF55979">
    <property type="entry name" value="DNA clamp"/>
    <property type="match status" value="3"/>
</dbReference>
<dbReference type="InterPro" id="IPR046938">
    <property type="entry name" value="DNA_clamp_sf"/>
</dbReference>
<keyword evidence="15" id="KW-1185">Reference proteome</keyword>
<comment type="similarity">
    <text evidence="2 10">Belongs to the beta sliding clamp family.</text>
</comment>
<evidence type="ECO:0000313" key="15">
    <source>
        <dbReference type="Proteomes" id="UP000464378"/>
    </source>
</evidence>
<dbReference type="AlphaFoldDB" id="A0A6C2YGM6"/>
<evidence type="ECO:0000259" key="13">
    <source>
        <dbReference type="Pfam" id="PF02768"/>
    </source>
</evidence>
<keyword evidence="4 10" id="KW-0963">Cytoplasm</keyword>
<keyword evidence="7 10" id="KW-0235">DNA replication</keyword>
<dbReference type="PANTHER" id="PTHR30478:SF0">
    <property type="entry name" value="BETA SLIDING CLAMP"/>
    <property type="match status" value="1"/>
</dbReference>
<feature type="domain" description="DNA polymerase III beta sliding clamp N-terminal" evidence="11">
    <location>
        <begin position="1"/>
        <end position="119"/>
    </location>
</feature>
<dbReference type="KEGG" id="tim:GMBLW1_33930"/>
<dbReference type="GO" id="GO:0008408">
    <property type="term" value="F:3'-5' exonuclease activity"/>
    <property type="evidence" value="ECO:0007669"/>
    <property type="project" value="InterPro"/>
</dbReference>
<gene>
    <name evidence="14" type="ORF">GMBLW1_33930</name>
</gene>
<dbReference type="Pfam" id="PF02767">
    <property type="entry name" value="DNA_pol3_beta_2"/>
    <property type="match status" value="1"/>
</dbReference>
<evidence type="ECO:0000313" key="14">
    <source>
        <dbReference type="EMBL" id="VIP00567.1"/>
    </source>
</evidence>
<dbReference type="Proteomes" id="UP000464378">
    <property type="component" value="Chromosome"/>
</dbReference>
<dbReference type="CDD" id="cd00140">
    <property type="entry name" value="beta_clamp"/>
    <property type="match status" value="1"/>
</dbReference>
<keyword evidence="9" id="KW-0238">DNA-binding</keyword>
<evidence type="ECO:0000256" key="8">
    <source>
        <dbReference type="ARBA" id="ARBA00022932"/>
    </source>
</evidence>
<dbReference type="Gene3D" id="3.70.10.10">
    <property type="match status" value="1"/>
</dbReference>
<keyword evidence="5 10" id="KW-0808">Transferase</keyword>
<dbReference type="RefSeq" id="WP_162655778.1">
    <property type="nucleotide sequence ID" value="NZ_LR593887.1"/>
</dbReference>
<dbReference type="Pfam" id="PF02768">
    <property type="entry name" value="DNA_pol3_beta_3"/>
    <property type="match status" value="1"/>
</dbReference>
<dbReference type="InterPro" id="IPR022637">
    <property type="entry name" value="DNA_polIII_beta_cen"/>
</dbReference>
<dbReference type="InterPro" id="IPR001001">
    <property type="entry name" value="DNA_polIII_beta"/>
</dbReference>
<accession>A0A6C2YGM6</accession>
<evidence type="ECO:0000259" key="11">
    <source>
        <dbReference type="Pfam" id="PF00712"/>
    </source>
</evidence>
<comment type="subcellular location">
    <subcellularLocation>
        <location evidence="1 10">Cytoplasm</location>
    </subcellularLocation>
</comment>
<organism evidence="14">
    <name type="scientific">Tuwongella immobilis</name>
    <dbReference type="NCBI Taxonomy" id="692036"/>
    <lineage>
        <taxon>Bacteria</taxon>
        <taxon>Pseudomonadati</taxon>
        <taxon>Planctomycetota</taxon>
        <taxon>Planctomycetia</taxon>
        <taxon>Gemmatales</taxon>
        <taxon>Gemmataceae</taxon>
        <taxon>Tuwongella</taxon>
    </lineage>
</organism>
<evidence type="ECO:0000256" key="5">
    <source>
        <dbReference type="ARBA" id="ARBA00022679"/>
    </source>
</evidence>
<comment type="subunit">
    <text evidence="10">Forms a ring-shaped head-to-tail homodimer around DNA.</text>
</comment>
<dbReference type="GO" id="GO:0003887">
    <property type="term" value="F:DNA-directed DNA polymerase activity"/>
    <property type="evidence" value="ECO:0007669"/>
    <property type="project" value="UniProtKB-UniRule"/>
</dbReference>
<dbReference type="GO" id="GO:0003677">
    <property type="term" value="F:DNA binding"/>
    <property type="evidence" value="ECO:0007669"/>
    <property type="project" value="UniProtKB-UniRule"/>
</dbReference>
<dbReference type="InterPro" id="IPR022634">
    <property type="entry name" value="DNA_polIII_beta_N"/>
</dbReference>
<dbReference type="SMART" id="SM00480">
    <property type="entry name" value="POL3Bc"/>
    <property type="match status" value="1"/>
</dbReference>
<dbReference type="EMBL" id="LR586016">
    <property type="protein sequence ID" value="VIP00567.1"/>
    <property type="molecule type" value="Genomic_DNA"/>
</dbReference>
<evidence type="ECO:0000256" key="7">
    <source>
        <dbReference type="ARBA" id="ARBA00022705"/>
    </source>
</evidence>
<evidence type="ECO:0000259" key="12">
    <source>
        <dbReference type="Pfam" id="PF02767"/>
    </source>
</evidence>
<dbReference type="PANTHER" id="PTHR30478">
    <property type="entry name" value="DNA POLYMERASE III SUBUNIT BETA"/>
    <property type="match status" value="1"/>
</dbReference>
<name>A0A6C2YGM6_9BACT</name>
<proteinExistence type="inferred from homology"/>
<dbReference type="InterPro" id="IPR022635">
    <property type="entry name" value="DNA_polIII_beta_C"/>
</dbReference>
<evidence type="ECO:0000256" key="6">
    <source>
        <dbReference type="ARBA" id="ARBA00022695"/>
    </source>
</evidence>
<evidence type="ECO:0000256" key="10">
    <source>
        <dbReference type="PIRNR" id="PIRNR000804"/>
    </source>
</evidence>
<dbReference type="GO" id="GO:0009360">
    <property type="term" value="C:DNA polymerase III complex"/>
    <property type="evidence" value="ECO:0007669"/>
    <property type="project" value="InterPro"/>
</dbReference>
<keyword evidence="8 10" id="KW-0239">DNA-directed DNA polymerase</keyword>
<evidence type="ECO:0000256" key="4">
    <source>
        <dbReference type="ARBA" id="ARBA00022490"/>
    </source>
</evidence>
<feature type="domain" description="DNA polymerase III beta sliding clamp C-terminal" evidence="13">
    <location>
        <begin position="249"/>
        <end position="355"/>
    </location>
</feature>
<dbReference type="EMBL" id="LR593887">
    <property type="protein sequence ID" value="VTR96552.1"/>
    <property type="molecule type" value="Genomic_DNA"/>
</dbReference>
<evidence type="ECO:0000256" key="9">
    <source>
        <dbReference type="ARBA" id="ARBA00023125"/>
    </source>
</evidence>
<evidence type="ECO:0000256" key="2">
    <source>
        <dbReference type="ARBA" id="ARBA00010752"/>
    </source>
</evidence>
<reference evidence="14" key="1">
    <citation type="submission" date="2019-04" db="EMBL/GenBank/DDBJ databases">
        <authorList>
            <consortium name="Science for Life Laboratories"/>
        </authorList>
    </citation>
    <scope>NUCLEOTIDE SEQUENCE</scope>
    <source>
        <strain evidence="14">MBLW1</strain>
    </source>
</reference>